<gene>
    <name evidence="3" type="ORF">H9X71_11170</name>
</gene>
<dbReference type="Pfam" id="PF10708">
    <property type="entry name" value="DUF2510"/>
    <property type="match status" value="1"/>
</dbReference>
<dbReference type="Proteomes" id="UP000516660">
    <property type="component" value="Chromosome"/>
</dbReference>
<evidence type="ECO:0000313" key="3">
    <source>
        <dbReference type="EMBL" id="QOD43163.1"/>
    </source>
</evidence>
<sequence length="135" mass="14298">MAAEAQAGWYDDGSGTMRWWDGTRWTETVQPPPPPGYGPPAVAPVASAAPVTDETASEPVATPRKRGKDYVVLQTILKEKVWGTGSGNLTELERAINAQAARGYRLHTISTAVSGSKGLGGGDRIQATMVFEALD</sequence>
<proteinExistence type="predicted"/>
<dbReference type="EMBL" id="CP061274">
    <property type="protein sequence ID" value="QOD43163.1"/>
    <property type="molecule type" value="Genomic_DNA"/>
</dbReference>
<protein>
    <submittedName>
        <fullName evidence="3">DUF2510 domain-containing protein</fullName>
    </submittedName>
</protein>
<organism evidence="3 4">
    <name type="scientific">Clavibacter zhangzhiyongii</name>
    <dbReference type="NCBI Taxonomy" id="2768071"/>
    <lineage>
        <taxon>Bacteria</taxon>
        <taxon>Bacillati</taxon>
        <taxon>Actinomycetota</taxon>
        <taxon>Actinomycetes</taxon>
        <taxon>Micrococcales</taxon>
        <taxon>Microbacteriaceae</taxon>
        <taxon>Clavibacter</taxon>
    </lineage>
</organism>
<feature type="domain" description="DUF2510" evidence="2">
    <location>
        <begin position="7"/>
        <end position="35"/>
    </location>
</feature>
<accession>A0A7L7Z0C5</accession>
<feature type="region of interest" description="Disordered" evidence="1">
    <location>
        <begin position="28"/>
        <end position="65"/>
    </location>
</feature>
<dbReference type="InterPro" id="IPR018929">
    <property type="entry name" value="DUF2510"/>
</dbReference>
<evidence type="ECO:0000313" key="4">
    <source>
        <dbReference type="Proteomes" id="UP000516660"/>
    </source>
</evidence>
<feature type="compositionally biased region" description="Pro residues" evidence="1">
    <location>
        <begin position="30"/>
        <end position="42"/>
    </location>
</feature>
<keyword evidence="4" id="KW-1185">Reference proteome</keyword>
<name>A0A7L7Z0C5_9MICO</name>
<evidence type="ECO:0000256" key="1">
    <source>
        <dbReference type="SAM" id="MobiDB-lite"/>
    </source>
</evidence>
<reference evidence="3 4" key="1">
    <citation type="submission" date="2020-08" db="EMBL/GenBank/DDBJ databases">
        <title>Description of Clavibacter zhangzhiyonge sp. nov., a phytopathogenic actinobacterium isolated from barley seeds, causing leaf brown spot and decline.</title>
        <authorList>
            <person name="Tian Q."/>
            <person name="Chuan J."/>
            <person name="Zhao W."/>
            <person name="Li X."/>
        </authorList>
    </citation>
    <scope>NUCLEOTIDE SEQUENCE [LARGE SCALE GENOMIC DNA]</scope>
    <source>
        <strain evidence="3 4">DM1</strain>
    </source>
</reference>
<dbReference type="AlphaFoldDB" id="A0A7L7Z0C5"/>
<dbReference type="KEGG" id="czh:H9X71_11170"/>
<evidence type="ECO:0000259" key="2">
    <source>
        <dbReference type="Pfam" id="PF10708"/>
    </source>
</evidence>